<sequence>MAVASVRFHFPNPATRCFPRNSNPFRLLCSSARTLDSELSSPLDPATECEGEVKWEAFRKKKVVMRVGYVGTDYRGLQIQRELGSSSTIEGELETAIFKAGGIRDSNYGNLHKIGWARSSRTDKGVHSLATAISLKMEIPEGAWEADPCGIGLANYINSYLPKNVKVFSILPLERSFGVRRECNLRKYSYLLPAEVIGIKGDSSCAQIDQHLLEFNSILKTFKGEHPFHNYTARSKYRTQSTRRRFIDKRSGKPVEDLLSESDQDDTTLDHYEQTLKLPSATSAGDNSSSSNQKNEVGPKDVIARARWLHEPDEMDRIGAAHFRKIFSCTCGKLETFVGKHFVELSICGESFMLHQIRKMVGTAIAVKRNLLPQDLITLSLSKFSRMVLPLAPSEVLILRNSQFAIRNWPGNIKRPEMLTLMESGVINQEADKFYSSILLPEVSKFLDPSDYPWKEWIEKLEAYTTIPSTELEEVRTAYKEWKEKILEWKVKREQEEDVLVEC</sequence>
<evidence type="ECO:0000313" key="9">
    <source>
        <dbReference type="EMBL" id="KAG9455187.1"/>
    </source>
</evidence>
<name>A0AAV7F5C3_ARIFI</name>
<evidence type="ECO:0000259" key="8">
    <source>
        <dbReference type="Pfam" id="PF01416"/>
    </source>
</evidence>
<evidence type="ECO:0000313" key="10">
    <source>
        <dbReference type="Proteomes" id="UP000825729"/>
    </source>
</evidence>
<accession>A0AAV7F5C3</accession>
<dbReference type="PANTHER" id="PTHR11142">
    <property type="entry name" value="PSEUDOURIDYLATE SYNTHASE"/>
    <property type="match status" value="1"/>
</dbReference>
<dbReference type="EMBL" id="JAINDJ010000003">
    <property type="protein sequence ID" value="KAG9455187.1"/>
    <property type="molecule type" value="Genomic_DNA"/>
</dbReference>
<dbReference type="Pfam" id="PF01416">
    <property type="entry name" value="PseudoU_synth_1"/>
    <property type="match status" value="1"/>
</dbReference>
<proteinExistence type="inferred from homology"/>
<dbReference type="InterPro" id="IPR020097">
    <property type="entry name" value="PsdUridine_synth_TruA_a/b_dom"/>
</dbReference>
<organism evidence="9 10">
    <name type="scientific">Aristolochia fimbriata</name>
    <name type="common">White veined hardy Dutchman's pipe vine</name>
    <dbReference type="NCBI Taxonomy" id="158543"/>
    <lineage>
        <taxon>Eukaryota</taxon>
        <taxon>Viridiplantae</taxon>
        <taxon>Streptophyta</taxon>
        <taxon>Embryophyta</taxon>
        <taxon>Tracheophyta</taxon>
        <taxon>Spermatophyta</taxon>
        <taxon>Magnoliopsida</taxon>
        <taxon>Magnoliidae</taxon>
        <taxon>Piperales</taxon>
        <taxon>Aristolochiaceae</taxon>
        <taxon>Aristolochia</taxon>
    </lineage>
</organism>
<comment type="caution">
    <text evidence="9">The sequence shown here is derived from an EMBL/GenBank/DDBJ whole genome shotgun (WGS) entry which is preliminary data.</text>
</comment>
<keyword evidence="10" id="KW-1185">Reference proteome</keyword>
<dbReference type="Gene3D" id="3.30.70.660">
    <property type="entry name" value="Pseudouridine synthase I, catalytic domain, C-terminal subdomain"/>
    <property type="match status" value="2"/>
</dbReference>
<dbReference type="AlphaFoldDB" id="A0AAV7F5C3"/>
<feature type="domain" description="Pseudouridine synthase I TruA alpha/beta" evidence="8">
    <location>
        <begin position="324"/>
        <end position="402"/>
    </location>
</feature>
<feature type="coiled-coil region" evidence="7">
    <location>
        <begin position="472"/>
        <end position="499"/>
    </location>
</feature>
<evidence type="ECO:0000256" key="4">
    <source>
        <dbReference type="ARBA" id="ARBA00036943"/>
    </source>
</evidence>
<dbReference type="GO" id="GO:0009982">
    <property type="term" value="F:pseudouridine synthase activity"/>
    <property type="evidence" value="ECO:0007669"/>
    <property type="project" value="InterPro"/>
</dbReference>
<gene>
    <name evidence="9" type="ORF">H6P81_008091</name>
</gene>
<dbReference type="InterPro" id="IPR041708">
    <property type="entry name" value="PUS1/PUS2-like"/>
</dbReference>
<dbReference type="SUPFAM" id="SSF55120">
    <property type="entry name" value="Pseudouridine synthase"/>
    <property type="match status" value="2"/>
</dbReference>
<keyword evidence="2" id="KW-0819">tRNA processing</keyword>
<protein>
    <recommendedName>
        <fullName evidence="8">Pseudouridine synthase I TruA alpha/beta domain-containing protein</fullName>
    </recommendedName>
</protein>
<dbReference type="PANTHER" id="PTHR11142:SF9">
    <property type="entry name" value="TRNA PSEUDOURIDINE SYNTHASE-RELATED"/>
    <property type="match status" value="1"/>
</dbReference>
<keyword evidence="3" id="KW-0413">Isomerase</keyword>
<feature type="binding site" evidence="6">
    <location>
        <position position="188"/>
    </location>
    <ligand>
        <name>substrate</name>
    </ligand>
</feature>
<dbReference type="GO" id="GO:1990481">
    <property type="term" value="P:mRNA pseudouridine synthesis"/>
    <property type="evidence" value="ECO:0007669"/>
    <property type="project" value="TreeGrafter"/>
</dbReference>
<evidence type="ECO:0000256" key="6">
    <source>
        <dbReference type="PIRSR" id="PIRSR641708-2"/>
    </source>
</evidence>
<dbReference type="InterPro" id="IPR020095">
    <property type="entry name" value="PsdUridine_synth_TruA_C"/>
</dbReference>
<reference evidence="9 10" key="1">
    <citation type="submission" date="2021-07" db="EMBL/GenBank/DDBJ databases">
        <title>The Aristolochia fimbriata genome: insights into angiosperm evolution, floral development and chemical biosynthesis.</title>
        <authorList>
            <person name="Jiao Y."/>
        </authorList>
    </citation>
    <scope>NUCLEOTIDE SEQUENCE [LARGE SCALE GENOMIC DNA]</scope>
    <source>
        <strain evidence="9">IBCAS-2021</strain>
        <tissue evidence="9">Leaf</tissue>
    </source>
</reference>
<dbReference type="InterPro" id="IPR001406">
    <property type="entry name" value="PsdUridine_synth_TruA"/>
</dbReference>
<evidence type="ECO:0000256" key="3">
    <source>
        <dbReference type="ARBA" id="ARBA00023235"/>
    </source>
</evidence>
<dbReference type="Gene3D" id="3.30.70.580">
    <property type="entry name" value="Pseudouridine synthase I, catalytic domain, N-terminal subdomain"/>
    <property type="match status" value="1"/>
</dbReference>
<evidence type="ECO:0000256" key="7">
    <source>
        <dbReference type="SAM" id="Coils"/>
    </source>
</evidence>
<comment type="catalytic activity">
    <reaction evidence="4">
        <text>a uridine in tRNA = a pseudouridine in tRNA</text>
        <dbReference type="Rhea" id="RHEA:54572"/>
        <dbReference type="Rhea" id="RHEA-COMP:13339"/>
        <dbReference type="Rhea" id="RHEA-COMP:13934"/>
        <dbReference type="ChEBI" id="CHEBI:65314"/>
        <dbReference type="ChEBI" id="CHEBI:65315"/>
    </reaction>
</comment>
<dbReference type="GO" id="GO:0005634">
    <property type="term" value="C:nucleus"/>
    <property type="evidence" value="ECO:0007669"/>
    <property type="project" value="TreeGrafter"/>
</dbReference>
<dbReference type="InterPro" id="IPR020094">
    <property type="entry name" value="TruA/RsuA/RluB/E/F_N"/>
</dbReference>
<dbReference type="GO" id="GO:0031119">
    <property type="term" value="P:tRNA pseudouridine synthesis"/>
    <property type="evidence" value="ECO:0007669"/>
    <property type="project" value="InterPro"/>
</dbReference>
<dbReference type="FunFam" id="3.30.70.580:FF:000002">
    <property type="entry name" value="tRNA pseudouridine synthase"/>
    <property type="match status" value="1"/>
</dbReference>
<dbReference type="GO" id="GO:0003723">
    <property type="term" value="F:RNA binding"/>
    <property type="evidence" value="ECO:0007669"/>
    <property type="project" value="InterPro"/>
</dbReference>
<evidence type="ECO:0000256" key="2">
    <source>
        <dbReference type="ARBA" id="ARBA00022694"/>
    </source>
</evidence>
<comment type="similarity">
    <text evidence="1">Belongs to the tRNA pseudouridine synthase TruA family.</text>
</comment>
<keyword evidence="7" id="KW-0175">Coiled coil</keyword>
<dbReference type="Proteomes" id="UP000825729">
    <property type="component" value="Unassembled WGS sequence"/>
</dbReference>
<feature type="active site" description="Nucleophile" evidence="5">
    <location>
        <position position="123"/>
    </location>
</feature>
<evidence type="ECO:0000256" key="1">
    <source>
        <dbReference type="ARBA" id="ARBA00009375"/>
    </source>
</evidence>
<dbReference type="CDD" id="cd02568">
    <property type="entry name" value="PseudoU_synth_PUS1_PUS2"/>
    <property type="match status" value="1"/>
</dbReference>
<dbReference type="InterPro" id="IPR020103">
    <property type="entry name" value="PsdUridine_synth_cat_dom_sf"/>
</dbReference>
<evidence type="ECO:0000256" key="5">
    <source>
        <dbReference type="PIRSR" id="PIRSR641708-1"/>
    </source>
</evidence>